<feature type="domain" description="Peptidase S1" evidence="2">
    <location>
        <begin position="48"/>
        <end position="290"/>
    </location>
</feature>
<keyword evidence="1" id="KW-0812">Transmembrane</keyword>
<evidence type="ECO:0000313" key="4">
    <source>
        <dbReference type="Proteomes" id="UP001075354"/>
    </source>
</evidence>
<dbReference type="Proteomes" id="UP001075354">
    <property type="component" value="Chromosome 15"/>
</dbReference>
<dbReference type="AlphaFoldDB" id="A0AAV7X2E3"/>
<dbReference type="InterPro" id="IPR001254">
    <property type="entry name" value="Trypsin_dom"/>
</dbReference>
<dbReference type="Gene3D" id="2.40.10.10">
    <property type="entry name" value="Trypsin-like serine proteases"/>
    <property type="match status" value="1"/>
</dbReference>
<proteinExistence type="predicted"/>
<keyword evidence="1" id="KW-1133">Transmembrane helix</keyword>
<comment type="caution">
    <text evidence="3">The sequence shown here is derived from an EMBL/GenBank/DDBJ whole genome shotgun (WGS) entry which is preliminary data.</text>
</comment>
<dbReference type="GO" id="GO:0006508">
    <property type="term" value="P:proteolysis"/>
    <property type="evidence" value="ECO:0007669"/>
    <property type="project" value="InterPro"/>
</dbReference>
<sequence length="295" mass="31898">MRDHRRYGYQLSRCTWTLDVTRGQRRVWYGQYASRTDNMQNLTAALALVGLLGVASAAAAARISPDAAASLAAGAGTPYIVEIRESYIVGDNHKGSGVLVSPQWVLTTQDITPGWFASLYVKVGDPKHAIKIDIDEKQTQKETKDNALALLKLKKPVELSSSVRPANLPFQDAYFYSNQVSAIPASWGGSGGKALKANEATLVFAEDDCLELLGLKDNSTSLLCTTGLQNNVWTCDGDEGAPLVQDQKNGVSKLVGIAINTKKVNCKKAPKGNAYVNVARHSQWVLNAIYADAKK</sequence>
<dbReference type="SUPFAM" id="SSF50494">
    <property type="entry name" value="Trypsin-like serine proteases"/>
    <property type="match status" value="1"/>
</dbReference>
<dbReference type="InterPro" id="IPR051333">
    <property type="entry name" value="CLIP_Serine_Protease"/>
</dbReference>
<name>A0AAV7X2E3_9NEOP</name>
<gene>
    <name evidence="3" type="ORF">ONE63_004300</name>
</gene>
<accession>A0AAV7X2E3</accession>
<keyword evidence="1" id="KW-0472">Membrane</keyword>
<dbReference type="InterPro" id="IPR001314">
    <property type="entry name" value="Peptidase_S1A"/>
</dbReference>
<dbReference type="EMBL" id="JAPTSV010000015">
    <property type="protein sequence ID" value="KAJ1520075.1"/>
    <property type="molecule type" value="Genomic_DNA"/>
</dbReference>
<dbReference type="PANTHER" id="PTHR24260">
    <property type="match status" value="1"/>
</dbReference>
<dbReference type="PANTHER" id="PTHR24260:SF136">
    <property type="entry name" value="GH08193P-RELATED"/>
    <property type="match status" value="1"/>
</dbReference>
<organism evidence="3 4">
    <name type="scientific">Megalurothrips usitatus</name>
    <name type="common">bean blossom thrips</name>
    <dbReference type="NCBI Taxonomy" id="439358"/>
    <lineage>
        <taxon>Eukaryota</taxon>
        <taxon>Metazoa</taxon>
        <taxon>Ecdysozoa</taxon>
        <taxon>Arthropoda</taxon>
        <taxon>Hexapoda</taxon>
        <taxon>Insecta</taxon>
        <taxon>Pterygota</taxon>
        <taxon>Neoptera</taxon>
        <taxon>Paraneoptera</taxon>
        <taxon>Thysanoptera</taxon>
        <taxon>Terebrantia</taxon>
        <taxon>Thripoidea</taxon>
        <taxon>Thripidae</taxon>
        <taxon>Megalurothrips</taxon>
    </lineage>
</organism>
<evidence type="ECO:0000313" key="3">
    <source>
        <dbReference type="EMBL" id="KAJ1520075.1"/>
    </source>
</evidence>
<evidence type="ECO:0000259" key="2">
    <source>
        <dbReference type="PROSITE" id="PS50240"/>
    </source>
</evidence>
<dbReference type="Pfam" id="PF00089">
    <property type="entry name" value="Trypsin"/>
    <property type="match status" value="1"/>
</dbReference>
<keyword evidence="4" id="KW-1185">Reference proteome</keyword>
<feature type="transmembrane region" description="Helical" evidence="1">
    <location>
        <begin position="42"/>
        <end position="61"/>
    </location>
</feature>
<dbReference type="GO" id="GO:0004252">
    <property type="term" value="F:serine-type endopeptidase activity"/>
    <property type="evidence" value="ECO:0007669"/>
    <property type="project" value="InterPro"/>
</dbReference>
<evidence type="ECO:0000256" key="1">
    <source>
        <dbReference type="SAM" id="Phobius"/>
    </source>
</evidence>
<dbReference type="InterPro" id="IPR009003">
    <property type="entry name" value="Peptidase_S1_PA"/>
</dbReference>
<dbReference type="SMART" id="SM00020">
    <property type="entry name" value="Tryp_SPc"/>
    <property type="match status" value="1"/>
</dbReference>
<dbReference type="PRINTS" id="PR00722">
    <property type="entry name" value="CHYMOTRYPSIN"/>
</dbReference>
<dbReference type="PROSITE" id="PS50240">
    <property type="entry name" value="TRYPSIN_DOM"/>
    <property type="match status" value="1"/>
</dbReference>
<protein>
    <recommendedName>
        <fullName evidence="2">Peptidase S1 domain-containing protein</fullName>
    </recommendedName>
</protein>
<dbReference type="InterPro" id="IPR043504">
    <property type="entry name" value="Peptidase_S1_PA_chymotrypsin"/>
</dbReference>
<reference evidence="3" key="1">
    <citation type="submission" date="2022-12" db="EMBL/GenBank/DDBJ databases">
        <title>Chromosome-level genome assembly of the bean flower thrips Megalurothrips usitatus.</title>
        <authorList>
            <person name="Ma L."/>
            <person name="Liu Q."/>
            <person name="Li H."/>
            <person name="Cai W."/>
        </authorList>
    </citation>
    <scope>NUCLEOTIDE SEQUENCE</scope>
    <source>
        <strain evidence="3">Cailab_2022a</strain>
    </source>
</reference>